<name>A0A916ZK48_9SPHN</name>
<reference evidence="2" key="2">
    <citation type="submission" date="2020-09" db="EMBL/GenBank/DDBJ databases">
        <authorList>
            <person name="Sun Q."/>
            <person name="Zhou Y."/>
        </authorList>
    </citation>
    <scope>NUCLEOTIDE SEQUENCE</scope>
    <source>
        <strain evidence="2">CGMCC 1.15519</strain>
    </source>
</reference>
<dbReference type="GO" id="GO:0015385">
    <property type="term" value="F:sodium:proton antiporter activity"/>
    <property type="evidence" value="ECO:0007669"/>
    <property type="project" value="TreeGrafter"/>
</dbReference>
<feature type="transmembrane region" description="Helical" evidence="1">
    <location>
        <begin position="64"/>
        <end position="82"/>
    </location>
</feature>
<dbReference type="RefSeq" id="WP_188761172.1">
    <property type="nucleotide sequence ID" value="NZ_BMJM01000001.1"/>
</dbReference>
<keyword evidence="1" id="KW-1133">Transmembrane helix</keyword>
<dbReference type="PANTHER" id="PTHR34703">
    <property type="entry name" value="ANTIPORTER SUBUNIT MNHG2-RELATED"/>
    <property type="match status" value="1"/>
</dbReference>
<proteinExistence type="predicted"/>
<dbReference type="NCBIfam" id="TIGR01300">
    <property type="entry name" value="CPA3_mnhG_phaG"/>
    <property type="match status" value="1"/>
</dbReference>
<reference evidence="2" key="1">
    <citation type="journal article" date="2014" name="Int. J. Syst. Evol. Microbiol.">
        <title>Complete genome sequence of Corynebacterium casei LMG S-19264T (=DSM 44701T), isolated from a smear-ripened cheese.</title>
        <authorList>
            <consortium name="US DOE Joint Genome Institute (JGI-PGF)"/>
            <person name="Walter F."/>
            <person name="Albersmeier A."/>
            <person name="Kalinowski J."/>
            <person name="Ruckert C."/>
        </authorList>
    </citation>
    <scope>NUCLEOTIDE SEQUENCE</scope>
    <source>
        <strain evidence="2">CGMCC 1.15519</strain>
    </source>
</reference>
<accession>A0A916ZK48</accession>
<evidence type="ECO:0000313" key="3">
    <source>
        <dbReference type="Proteomes" id="UP000635071"/>
    </source>
</evidence>
<dbReference type="Proteomes" id="UP000635071">
    <property type="component" value="Unassembled WGS sequence"/>
</dbReference>
<feature type="transmembrane region" description="Helical" evidence="1">
    <location>
        <begin position="41"/>
        <end position="58"/>
    </location>
</feature>
<comment type="caution">
    <text evidence="2">The sequence shown here is derived from an EMBL/GenBank/DDBJ whole genome shotgun (WGS) entry which is preliminary data.</text>
</comment>
<dbReference type="InterPro" id="IPR005133">
    <property type="entry name" value="PhaG_MnhG_YufB"/>
</dbReference>
<sequence length="96" mass="9919">MIAEAVAALLLLVGAAFILIGSIGLARLPDFFTRLHSPTKATTLGLGSIAAAGIIVSGGDLRGLVILLFVFITAPITAHVLGKVAKSRSLNREGRR</sequence>
<gene>
    <name evidence="2" type="ORF">GCM10011529_03380</name>
</gene>
<dbReference type="AlphaFoldDB" id="A0A916ZK48"/>
<keyword evidence="1" id="KW-0812">Transmembrane</keyword>
<keyword evidence="1" id="KW-0472">Membrane</keyword>
<evidence type="ECO:0000313" key="2">
    <source>
        <dbReference type="EMBL" id="GGE00480.1"/>
    </source>
</evidence>
<protein>
    <submittedName>
        <fullName evidence="2">Monovalent cation/H+ antiporter subunit G</fullName>
    </submittedName>
</protein>
<dbReference type="EMBL" id="BMJM01000001">
    <property type="protein sequence ID" value="GGE00480.1"/>
    <property type="molecule type" value="Genomic_DNA"/>
</dbReference>
<feature type="transmembrane region" description="Helical" evidence="1">
    <location>
        <begin position="6"/>
        <end position="29"/>
    </location>
</feature>
<dbReference type="Pfam" id="PF03334">
    <property type="entry name" value="PhaG_MnhG_YufB"/>
    <property type="match status" value="1"/>
</dbReference>
<keyword evidence="3" id="KW-1185">Reference proteome</keyword>
<organism evidence="2 3">
    <name type="scientific">Sandarakinorhabdus glacialis</name>
    <dbReference type="NCBI Taxonomy" id="1614636"/>
    <lineage>
        <taxon>Bacteria</taxon>
        <taxon>Pseudomonadati</taxon>
        <taxon>Pseudomonadota</taxon>
        <taxon>Alphaproteobacteria</taxon>
        <taxon>Sphingomonadales</taxon>
        <taxon>Sphingosinicellaceae</taxon>
        <taxon>Sandarakinorhabdus</taxon>
    </lineage>
</organism>
<evidence type="ECO:0000256" key="1">
    <source>
        <dbReference type="SAM" id="Phobius"/>
    </source>
</evidence>
<dbReference type="PANTHER" id="PTHR34703:SF1">
    <property type="entry name" value="ANTIPORTER SUBUNIT MNHG2-RELATED"/>
    <property type="match status" value="1"/>
</dbReference>